<dbReference type="Proteomes" id="UP000318242">
    <property type="component" value="Unassembled WGS sequence"/>
</dbReference>
<name>A0A4Y3ILY1_9VIBR</name>
<evidence type="ECO:0000313" key="2">
    <source>
        <dbReference type="Proteomes" id="UP000318242"/>
    </source>
</evidence>
<accession>A0A4Y3ILY1</accession>
<comment type="caution">
    <text evidence="1">The sequence shown here is derived from an EMBL/GenBank/DDBJ whole genome shotgun (WGS) entry which is preliminary data.</text>
</comment>
<reference evidence="1 2" key="1">
    <citation type="submission" date="2019-06" db="EMBL/GenBank/DDBJ databases">
        <title>Whole genome shotgun sequence of Vibrio comitans NBRC 102076.</title>
        <authorList>
            <person name="Hosoyama A."/>
            <person name="Uohara A."/>
            <person name="Ohji S."/>
            <person name="Ichikawa N."/>
        </authorList>
    </citation>
    <scope>NUCLEOTIDE SEQUENCE [LARGE SCALE GENOMIC DNA]</scope>
    <source>
        <strain evidence="1 2">NBRC 102076</strain>
    </source>
</reference>
<proteinExistence type="predicted"/>
<gene>
    <name evidence="1" type="ORF">VCO01S_16960</name>
</gene>
<organism evidence="1 2">
    <name type="scientific">Vibrio comitans NBRC 102076</name>
    <dbReference type="NCBI Taxonomy" id="1219078"/>
    <lineage>
        <taxon>Bacteria</taxon>
        <taxon>Pseudomonadati</taxon>
        <taxon>Pseudomonadota</taxon>
        <taxon>Gammaproteobacteria</taxon>
        <taxon>Vibrionales</taxon>
        <taxon>Vibrionaceae</taxon>
        <taxon>Vibrio</taxon>
    </lineage>
</organism>
<evidence type="ECO:0000313" key="1">
    <source>
        <dbReference type="EMBL" id="GEA60503.1"/>
    </source>
</evidence>
<sequence>MQNLDRWVYKECLTHNYLALNGFVRTSTSSSSRTYIFTAKTRKPPFGALINQENRLTMNVCNGSMIELKLVAHS</sequence>
<dbReference type="AlphaFoldDB" id="A0A4Y3ILY1"/>
<dbReference type="EMBL" id="BJLH01000007">
    <property type="protein sequence ID" value="GEA60503.1"/>
    <property type="molecule type" value="Genomic_DNA"/>
</dbReference>
<protein>
    <submittedName>
        <fullName evidence="1">Uncharacterized protein</fullName>
    </submittedName>
</protein>
<keyword evidence="2" id="KW-1185">Reference proteome</keyword>